<keyword evidence="4 8" id="KW-0450">Lipoyl</keyword>
<evidence type="ECO:0000256" key="2">
    <source>
        <dbReference type="ARBA" id="ARBA00011484"/>
    </source>
</evidence>
<dbReference type="Pfam" id="PF00364">
    <property type="entry name" value="Biotin_lipoyl"/>
    <property type="match status" value="1"/>
</dbReference>
<dbReference type="NCBIfam" id="TIGR01349">
    <property type="entry name" value="PDHac_trf_mito"/>
    <property type="match status" value="1"/>
</dbReference>
<keyword evidence="5 8" id="KW-0012">Acyltransferase</keyword>
<evidence type="ECO:0000259" key="11">
    <source>
        <dbReference type="PROSITE" id="PS51826"/>
    </source>
</evidence>
<dbReference type="OrthoDB" id="9805770at2"/>
<dbReference type="GO" id="GO:0006086">
    <property type="term" value="P:pyruvate decarboxylation to acetyl-CoA"/>
    <property type="evidence" value="ECO:0007669"/>
    <property type="project" value="InterPro"/>
</dbReference>
<dbReference type="InterPro" id="IPR036625">
    <property type="entry name" value="E3-bd_dom_sf"/>
</dbReference>
<comment type="function">
    <text evidence="6">The pyruvate dehydrogenase complex catalyzes the overall conversion of pyruvate to acetyl-CoA and CO(2). It contains multiple copies of three enzymatic components: pyruvate dehydrogenase (E1), dihydrolipoamide acetyltransferase (E2) and lipoamide dehydrogenase (E3).</text>
</comment>
<dbReference type="PROSITE" id="PS00189">
    <property type="entry name" value="LIPOYL"/>
    <property type="match status" value="1"/>
</dbReference>
<evidence type="ECO:0000313" key="13">
    <source>
        <dbReference type="Proteomes" id="UP000319148"/>
    </source>
</evidence>
<dbReference type="InterPro" id="IPR045257">
    <property type="entry name" value="E2/Pdx1"/>
</dbReference>
<dbReference type="SUPFAM" id="SSF52777">
    <property type="entry name" value="CoA-dependent acyltransferases"/>
    <property type="match status" value="1"/>
</dbReference>
<dbReference type="Proteomes" id="UP000319148">
    <property type="component" value="Unassembled WGS sequence"/>
</dbReference>
<dbReference type="InterPro" id="IPR011053">
    <property type="entry name" value="Single_hybrid_motif"/>
</dbReference>
<dbReference type="GO" id="GO:0004742">
    <property type="term" value="F:dihydrolipoyllysine-residue acetyltransferase activity"/>
    <property type="evidence" value="ECO:0007669"/>
    <property type="project" value="UniProtKB-UniRule"/>
</dbReference>
<keyword evidence="13" id="KW-1185">Reference proteome</keyword>
<dbReference type="PANTHER" id="PTHR23151">
    <property type="entry name" value="DIHYDROLIPOAMIDE ACETYL/SUCCINYL-TRANSFERASE-RELATED"/>
    <property type="match status" value="1"/>
</dbReference>
<dbReference type="InterPro" id="IPR000089">
    <property type="entry name" value="Biotin_lipoyl"/>
</dbReference>
<dbReference type="AlphaFoldDB" id="A0A501PSY1"/>
<dbReference type="RefSeq" id="WP_139938314.1">
    <property type="nucleotide sequence ID" value="NZ_JBHSYP010000022.1"/>
</dbReference>
<feature type="domain" description="Lipoyl-binding" evidence="10">
    <location>
        <begin position="2"/>
        <end position="78"/>
    </location>
</feature>
<evidence type="ECO:0000256" key="5">
    <source>
        <dbReference type="ARBA" id="ARBA00023315"/>
    </source>
</evidence>
<dbReference type="InterPro" id="IPR023213">
    <property type="entry name" value="CAT-like_dom_sf"/>
</dbReference>
<name>A0A501PSY1_9PROT</name>
<evidence type="ECO:0000256" key="9">
    <source>
        <dbReference type="SAM" id="MobiDB-lite"/>
    </source>
</evidence>
<comment type="catalytic activity">
    <reaction evidence="7 8">
        <text>N(6)-[(R)-dihydrolipoyl]-L-lysyl-[protein] + acetyl-CoA = N(6)-[(R)-S(8)-acetyldihydrolipoyl]-L-lysyl-[protein] + CoA</text>
        <dbReference type="Rhea" id="RHEA:17017"/>
        <dbReference type="Rhea" id="RHEA-COMP:10475"/>
        <dbReference type="Rhea" id="RHEA-COMP:10478"/>
        <dbReference type="ChEBI" id="CHEBI:57287"/>
        <dbReference type="ChEBI" id="CHEBI:57288"/>
        <dbReference type="ChEBI" id="CHEBI:83100"/>
        <dbReference type="ChEBI" id="CHEBI:83111"/>
        <dbReference type="EC" id="2.3.1.12"/>
    </reaction>
</comment>
<dbReference type="EC" id="2.3.1.12" evidence="8"/>
<dbReference type="GO" id="GO:0045254">
    <property type="term" value="C:pyruvate dehydrogenase complex"/>
    <property type="evidence" value="ECO:0007669"/>
    <property type="project" value="UniProtKB-UniRule"/>
</dbReference>
<dbReference type="InterPro" id="IPR006257">
    <property type="entry name" value="LAT1"/>
</dbReference>
<dbReference type="FunFam" id="3.30.559.10:FF:000003">
    <property type="entry name" value="Acetyltransferase component of pyruvate dehydrogenase complex"/>
    <property type="match status" value="1"/>
</dbReference>
<evidence type="ECO:0000256" key="4">
    <source>
        <dbReference type="ARBA" id="ARBA00022823"/>
    </source>
</evidence>
<evidence type="ECO:0000256" key="7">
    <source>
        <dbReference type="ARBA" id="ARBA00048370"/>
    </source>
</evidence>
<keyword evidence="3 8" id="KW-0808">Transferase</keyword>
<dbReference type="FunFam" id="2.40.50.100:FF:000010">
    <property type="entry name" value="Acetyltransferase component of pyruvate dehydrogenase complex"/>
    <property type="match status" value="1"/>
</dbReference>
<dbReference type="PROSITE" id="PS50968">
    <property type="entry name" value="BIOTINYL_LIPOYL"/>
    <property type="match status" value="1"/>
</dbReference>
<dbReference type="CDD" id="cd06849">
    <property type="entry name" value="lipoyl_domain"/>
    <property type="match status" value="1"/>
</dbReference>
<dbReference type="PANTHER" id="PTHR23151:SF90">
    <property type="entry name" value="DIHYDROLIPOYLLYSINE-RESIDUE ACETYLTRANSFERASE COMPONENT OF PYRUVATE DEHYDROGENASE COMPLEX, MITOCHONDRIAL-RELATED"/>
    <property type="match status" value="1"/>
</dbReference>
<accession>A0A501PSY1</accession>
<organism evidence="12 13">
    <name type="scientific">Emcibacter nanhaiensis</name>
    <dbReference type="NCBI Taxonomy" id="1505037"/>
    <lineage>
        <taxon>Bacteria</taxon>
        <taxon>Pseudomonadati</taxon>
        <taxon>Pseudomonadota</taxon>
        <taxon>Alphaproteobacteria</taxon>
        <taxon>Emcibacterales</taxon>
        <taxon>Emcibacteraceae</taxon>
        <taxon>Emcibacter</taxon>
    </lineage>
</organism>
<evidence type="ECO:0000256" key="1">
    <source>
        <dbReference type="ARBA" id="ARBA00007317"/>
    </source>
</evidence>
<evidence type="ECO:0000256" key="6">
    <source>
        <dbReference type="ARBA" id="ARBA00025211"/>
    </source>
</evidence>
<comment type="similarity">
    <text evidence="1 8">Belongs to the 2-oxoacid dehydrogenase family.</text>
</comment>
<dbReference type="Gene3D" id="4.10.320.10">
    <property type="entry name" value="E3-binding domain"/>
    <property type="match status" value="1"/>
</dbReference>
<comment type="caution">
    <text evidence="12">The sequence shown here is derived from an EMBL/GenBank/DDBJ whole genome shotgun (WGS) entry which is preliminary data.</text>
</comment>
<dbReference type="Gene3D" id="2.40.50.100">
    <property type="match status" value="1"/>
</dbReference>
<proteinExistence type="inferred from homology"/>
<evidence type="ECO:0000313" key="12">
    <source>
        <dbReference type="EMBL" id="TPD63064.1"/>
    </source>
</evidence>
<reference evidence="13" key="1">
    <citation type="submission" date="2019-06" db="EMBL/GenBank/DDBJ databases">
        <title>The complete genome of Emcibacter congregatus ZYLT.</title>
        <authorList>
            <person name="Zhao Z."/>
        </authorList>
    </citation>
    <scope>NUCLEOTIDE SEQUENCE [LARGE SCALE GENOMIC DNA]</scope>
    <source>
        <strain evidence="13">MCCC 1A06723</strain>
    </source>
</reference>
<feature type="domain" description="Peripheral subunit-binding (PSBD)" evidence="11">
    <location>
        <begin position="131"/>
        <end position="168"/>
    </location>
</feature>
<dbReference type="Pfam" id="PF02817">
    <property type="entry name" value="E3_binding"/>
    <property type="match status" value="1"/>
</dbReference>
<evidence type="ECO:0000256" key="8">
    <source>
        <dbReference type="RuleBase" id="RU361137"/>
    </source>
</evidence>
<dbReference type="InterPro" id="IPR004167">
    <property type="entry name" value="PSBD"/>
</dbReference>
<dbReference type="EMBL" id="VFIY01000004">
    <property type="protein sequence ID" value="TPD63064.1"/>
    <property type="molecule type" value="Genomic_DNA"/>
</dbReference>
<protein>
    <recommendedName>
        <fullName evidence="8">Acetyltransferase component of pyruvate dehydrogenase complex</fullName>
        <ecNumber evidence="8">2.3.1.12</ecNumber>
    </recommendedName>
</protein>
<keyword evidence="12" id="KW-0670">Pyruvate</keyword>
<dbReference type="InterPro" id="IPR001078">
    <property type="entry name" value="2-oxoacid_DH_actylTfrase"/>
</dbReference>
<dbReference type="SUPFAM" id="SSF51230">
    <property type="entry name" value="Single hybrid motif"/>
    <property type="match status" value="1"/>
</dbReference>
<comment type="cofactor">
    <cofactor evidence="8">
        <name>(R)-lipoate</name>
        <dbReference type="ChEBI" id="CHEBI:83088"/>
    </cofactor>
    <text evidence="8">Binds 1 lipoyl cofactor covalently.</text>
</comment>
<dbReference type="InterPro" id="IPR003016">
    <property type="entry name" value="2-oxoA_DH_lipoyl-BS"/>
</dbReference>
<sequence length="414" mass="43858">MPIELRMPALSPTMESGTLATWSVKEGDTVESGTILAEIETDKATMEFESIDEGVMGKILVPEGTEEVKVGELIGLLLEEGEDASALEGYEASAPAPAAAAPAEKAEEAPAPVATPAPAAATPAASGNRVFASPLARRIAAQQGYDISAITGSGPRGRIIKRDVEAFVPSAKPAAAAFGAVEMGGEAPYHEIKLSSMRKTIAKRLTESKQNVPHFYLGVDIELDNLLEARKQLNAISNDEYKLSVNDFIIRACALALKKVPEANVQFMGDVMRQFERADVSVAVAIDGGLVTPVIRGAEHKGLRQISDETKELAKKARDGKLMPEDYQGGTFSISNLGMFGIKTFQAVINPPQAAILAVGSGEQRVVVKNGQMVPATVMSVNLACDHRAIDGAVGAKFLEALKMFLETPSTMLL</sequence>
<gene>
    <name evidence="12" type="ORF">FIV46_03005</name>
</gene>
<feature type="region of interest" description="Disordered" evidence="9">
    <location>
        <begin position="91"/>
        <end position="125"/>
    </location>
</feature>
<dbReference type="PROSITE" id="PS51826">
    <property type="entry name" value="PSBD"/>
    <property type="match status" value="1"/>
</dbReference>
<dbReference type="SUPFAM" id="SSF47005">
    <property type="entry name" value="Peripheral subunit-binding domain of 2-oxo acid dehydrogenase complex"/>
    <property type="match status" value="1"/>
</dbReference>
<evidence type="ECO:0000256" key="3">
    <source>
        <dbReference type="ARBA" id="ARBA00022679"/>
    </source>
</evidence>
<dbReference type="Gene3D" id="3.30.559.10">
    <property type="entry name" value="Chloramphenicol acetyltransferase-like domain"/>
    <property type="match status" value="1"/>
</dbReference>
<comment type="subunit">
    <text evidence="2">Forms a 24-polypeptide structural core with octahedral symmetry.</text>
</comment>
<dbReference type="Pfam" id="PF00198">
    <property type="entry name" value="2-oxoacid_dh"/>
    <property type="match status" value="1"/>
</dbReference>
<evidence type="ECO:0000259" key="10">
    <source>
        <dbReference type="PROSITE" id="PS50968"/>
    </source>
</evidence>